<accession>A0A6J5MA84</accession>
<sequence length="94" mass="10733">MKASEFKKLIHEEVSNALNEREIELGKAIGNIPAGVDRNRSIEFDKKSFDALARTLKPLNDLQKAEYLAKIVEKLNVSYNTIANLRKLLQELHK</sequence>
<dbReference type="EMBL" id="LR796421">
    <property type="protein sequence ID" value="CAB4142667.1"/>
    <property type="molecule type" value="Genomic_DNA"/>
</dbReference>
<proteinExistence type="predicted"/>
<protein>
    <submittedName>
        <fullName evidence="1">Uncharacterized protein</fullName>
    </submittedName>
</protein>
<evidence type="ECO:0000313" key="1">
    <source>
        <dbReference type="EMBL" id="CAB4142667.1"/>
    </source>
</evidence>
<gene>
    <name evidence="1" type="ORF">UFOVP450_20</name>
</gene>
<name>A0A6J5MA84_9CAUD</name>
<organism evidence="1">
    <name type="scientific">uncultured Caudovirales phage</name>
    <dbReference type="NCBI Taxonomy" id="2100421"/>
    <lineage>
        <taxon>Viruses</taxon>
        <taxon>Duplodnaviria</taxon>
        <taxon>Heunggongvirae</taxon>
        <taxon>Uroviricota</taxon>
        <taxon>Caudoviricetes</taxon>
        <taxon>Peduoviridae</taxon>
        <taxon>Maltschvirus</taxon>
        <taxon>Maltschvirus maltsch</taxon>
    </lineage>
</organism>
<reference evidence="1" key="1">
    <citation type="submission" date="2020-04" db="EMBL/GenBank/DDBJ databases">
        <authorList>
            <person name="Chiriac C."/>
            <person name="Salcher M."/>
            <person name="Ghai R."/>
            <person name="Kavagutti S V."/>
        </authorList>
    </citation>
    <scope>NUCLEOTIDE SEQUENCE</scope>
</reference>